<sequence>MISKGNRIGKENRRMRRSRRPYSRKGQVFEICNSNIRNSSWNRSVCDNKIKNNDNPPADPRQINRQQQGFQCGHIPMSVVGSQIPPRRPNIFRHPSLADDGLMYFIGAAMDHIKVRDIVVEKEDIKEKGEDDF</sequence>
<evidence type="ECO:0000256" key="1">
    <source>
        <dbReference type="SAM" id="MobiDB-lite"/>
    </source>
</evidence>
<evidence type="ECO:0000313" key="2">
    <source>
        <dbReference type="EMBL" id="KIJ22919.1"/>
    </source>
</evidence>
<proteinExistence type="predicted"/>
<protein>
    <submittedName>
        <fullName evidence="2">Uncharacterized protein</fullName>
    </submittedName>
</protein>
<feature type="compositionally biased region" description="Basic residues" evidence="1">
    <location>
        <begin position="13"/>
        <end position="22"/>
    </location>
</feature>
<feature type="region of interest" description="Disordered" evidence="1">
    <location>
        <begin position="1"/>
        <end position="22"/>
    </location>
</feature>
<dbReference type="Proteomes" id="UP000054279">
    <property type="component" value="Unassembled WGS sequence"/>
</dbReference>
<keyword evidence="3" id="KW-1185">Reference proteome</keyword>
<dbReference type="AlphaFoldDB" id="A0A0C9TM78"/>
<organism evidence="2 3">
    <name type="scientific">Sphaerobolus stellatus (strain SS14)</name>
    <dbReference type="NCBI Taxonomy" id="990650"/>
    <lineage>
        <taxon>Eukaryota</taxon>
        <taxon>Fungi</taxon>
        <taxon>Dikarya</taxon>
        <taxon>Basidiomycota</taxon>
        <taxon>Agaricomycotina</taxon>
        <taxon>Agaricomycetes</taxon>
        <taxon>Phallomycetidae</taxon>
        <taxon>Geastrales</taxon>
        <taxon>Sphaerobolaceae</taxon>
        <taxon>Sphaerobolus</taxon>
    </lineage>
</organism>
<accession>A0A0C9TM78</accession>
<gene>
    <name evidence="2" type="ORF">M422DRAFT_39880</name>
</gene>
<name>A0A0C9TM78_SPHS4</name>
<reference evidence="2 3" key="1">
    <citation type="submission" date="2014-06" db="EMBL/GenBank/DDBJ databases">
        <title>Evolutionary Origins and Diversification of the Mycorrhizal Mutualists.</title>
        <authorList>
            <consortium name="DOE Joint Genome Institute"/>
            <consortium name="Mycorrhizal Genomics Consortium"/>
            <person name="Kohler A."/>
            <person name="Kuo A."/>
            <person name="Nagy L.G."/>
            <person name="Floudas D."/>
            <person name="Copeland A."/>
            <person name="Barry K.W."/>
            <person name="Cichocki N."/>
            <person name="Veneault-Fourrey C."/>
            <person name="LaButti K."/>
            <person name="Lindquist E.A."/>
            <person name="Lipzen A."/>
            <person name="Lundell T."/>
            <person name="Morin E."/>
            <person name="Murat C."/>
            <person name="Riley R."/>
            <person name="Ohm R."/>
            <person name="Sun H."/>
            <person name="Tunlid A."/>
            <person name="Henrissat B."/>
            <person name="Grigoriev I.V."/>
            <person name="Hibbett D.S."/>
            <person name="Martin F."/>
        </authorList>
    </citation>
    <scope>NUCLEOTIDE SEQUENCE [LARGE SCALE GENOMIC DNA]</scope>
    <source>
        <strain evidence="2 3">SS14</strain>
    </source>
</reference>
<dbReference type="HOGENOM" id="CLU_1908056_0_0_1"/>
<evidence type="ECO:0000313" key="3">
    <source>
        <dbReference type="Proteomes" id="UP000054279"/>
    </source>
</evidence>
<dbReference type="EMBL" id="KN837879">
    <property type="protein sequence ID" value="KIJ22919.1"/>
    <property type="molecule type" value="Genomic_DNA"/>
</dbReference>